<evidence type="ECO:0000256" key="1">
    <source>
        <dbReference type="SAM" id="Coils"/>
    </source>
</evidence>
<protein>
    <submittedName>
        <fullName evidence="3">Uncharacterized protein</fullName>
    </submittedName>
</protein>
<accession>A0ABV3TYP2</accession>
<evidence type="ECO:0000256" key="2">
    <source>
        <dbReference type="SAM" id="MobiDB-lite"/>
    </source>
</evidence>
<proteinExistence type="predicted"/>
<name>A0ABV3TYP2_9GAMM</name>
<feature type="coiled-coil region" evidence="1">
    <location>
        <begin position="9"/>
        <end position="65"/>
    </location>
</feature>
<keyword evidence="4" id="KW-1185">Reference proteome</keyword>
<evidence type="ECO:0000313" key="3">
    <source>
        <dbReference type="EMBL" id="MEX1666389.1"/>
    </source>
</evidence>
<gene>
    <name evidence="3" type="ORF">AB4875_12930</name>
</gene>
<reference evidence="3 4" key="1">
    <citation type="journal article" date="2011" name="Int. J. Syst. Evol. Microbiol.">
        <title>Zhongshania antarctica gen. nov., sp. nov. and Zhongshania guokunii sp. nov., gammaproteobacteria respectively isolated from coastal attached (fast) ice and surface seawater of the Antarctic.</title>
        <authorList>
            <person name="Li H.J."/>
            <person name="Zhang X.Y."/>
            <person name="Chen C.X."/>
            <person name="Zhang Y.J."/>
            <person name="Gao Z.M."/>
            <person name="Yu Y."/>
            <person name="Chen X.L."/>
            <person name="Chen B."/>
            <person name="Zhang Y.Z."/>
        </authorList>
    </citation>
    <scope>NUCLEOTIDE SEQUENCE [LARGE SCALE GENOMIC DNA]</scope>
    <source>
        <strain evidence="3 4">R06B22</strain>
    </source>
</reference>
<organism evidence="3 4">
    <name type="scientific">Zhongshania arctica</name>
    <dbReference type="NCBI Taxonomy" id="3238302"/>
    <lineage>
        <taxon>Bacteria</taxon>
        <taxon>Pseudomonadati</taxon>
        <taxon>Pseudomonadota</taxon>
        <taxon>Gammaproteobacteria</taxon>
        <taxon>Cellvibrionales</taxon>
        <taxon>Spongiibacteraceae</taxon>
        <taxon>Zhongshania</taxon>
    </lineage>
</organism>
<evidence type="ECO:0000313" key="4">
    <source>
        <dbReference type="Proteomes" id="UP001557484"/>
    </source>
</evidence>
<feature type="region of interest" description="Disordered" evidence="2">
    <location>
        <begin position="120"/>
        <end position="181"/>
    </location>
</feature>
<feature type="compositionally biased region" description="Basic residues" evidence="2">
    <location>
        <begin position="136"/>
        <end position="181"/>
    </location>
</feature>
<dbReference type="Proteomes" id="UP001557484">
    <property type="component" value="Unassembled WGS sequence"/>
</dbReference>
<comment type="caution">
    <text evidence="3">The sequence shown here is derived from an EMBL/GenBank/DDBJ whole genome shotgun (WGS) entry which is preliminary data.</text>
</comment>
<dbReference type="EMBL" id="JBFRYB010000001">
    <property type="protein sequence ID" value="MEX1666389.1"/>
    <property type="molecule type" value="Genomic_DNA"/>
</dbReference>
<sequence>MTNKKMDPVALIRKEIESLESKVEQLRDRLMADAHKAIDKAKAQAEKAREKLKAEQAKLGELQKKAKAKMDSRIQKQVDRAHSAVDGAKELELDAKAVMIMAKNQLAELKSDYQRAKALAKAAQDAAKNFDSKTKAAPKKAAAKKVAPKKAPAKKAPAKKAAAKKAPAKKAPAKKAAPKSS</sequence>
<dbReference type="RefSeq" id="WP_368376467.1">
    <property type="nucleotide sequence ID" value="NZ_JBFRYB010000001.1"/>
</dbReference>
<keyword evidence="1" id="KW-0175">Coiled coil</keyword>